<evidence type="ECO:0000313" key="1">
    <source>
        <dbReference type="EMBL" id="GIG14514.1"/>
    </source>
</evidence>
<dbReference type="EMBL" id="BONJ01000014">
    <property type="protein sequence ID" value="GIG14514.1"/>
    <property type="molecule type" value="Genomic_DNA"/>
</dbReference>
<dbReference type="GO" id="GO:0016757">
    <property type="term" value="F:glycosyltransferase activity"/>
    <property type="evidence" value="ECO:0007669"/>
    <property type="project" value="InterPro"/>
</dbReference>
<keyword evidence="2" id="KW-1185">Reference proteome</keyword>
<reference evidence="1" key="1">
    <citation type="submission" date="2021-01" db="EMBL/GenBank/DDBJ databases">
        <title>Whole genome shotgun sequence of Catellatospora methionotrophica NBRC 14553.</title>
        <authorList>
            <person name="Komaki H."/>
            <person name="Tamura T."/>
        </authorList>
    </citation>
    <scope>NUCLEOTIDE SEQUENCE</scope>
    <source>
        <strain evidence="1">NBRC 14553</strain>
    </source>
</reference>
<organism evidence="1 2">
    <name type="scientific">Catellatospora methionotrophica</name>
    <dbReference type="NCBI Taxonomy" id="121620"/>
    <lineage>
        <taxon>Bacteria</taxon>
        <taxon>Bacillati</taxon>
        <taxon>Actinomycetota</taxon>
        <taxon>Actinomycetes</taxon>
        <taxon>Micromonosporales</taxon>
        <taxon>Micromonosporaceae</taxon>
        <taxon>Catellatospora</taxon>
    </lineage>
</organism>
<dbReference type="InterPro" id="IPR029044">
    <property type="entry name" value="Nucleotide-diphossugar_trans"/>
</dbReference>
<accession>A0A8J3LFE2</accession>
<gene>
    <name evidence="1" type="ORF">Cme02nite_28460</name>
</gene>
<dbReference type="Pfam" id="PF01501">
    <property type="entry name" value="Glyco_transf_8"/>
    <property type="match status" value="1"/>
</dbReference>
<dbReference type="Proteomes" id="UP000660339">
    <property type="component" value="Unassembled WGS sequence"/>
</dbReference>
<dbReference type="Gene3D" id="3.90.550.10">
    <property type="entry name" value="Spore Coat Polysaccharide Biosynthesis Protein SpsA, Chain A"/>
    <property type="match status" value="1"/>
</dbReference>
<comment type="caution">
    <text evidence="1">The sequence shown here is derived from an EMBL/GenBank/DDBJ whole genome shotgun (WGS) entry which is preliminary data.</text>
</comment>
<protein>
    <submittedName>
        <fullName evidence="1">Uncharacterized protein</fullName>
    </submittedName>
</protein>
<evidence type="ECO:0000313" key="2">
    <source>
        <dbReference type="Proteomes" id="UP000660339"/>
    </source>
</evidence>
<name>A0A8J3LFE2_9ACTN</name>
<dbReference type="AlphaFoldDB" id="A0A8J3LFE2"/>
<dbReference type="InterPro" id="IPR002495">
    <property type="entry name" value="Glyco_trans_8"/>
</dbReference>
<proteinExistence type="predicted"/>
<sequence>MYCATVRVQVTGFGMYTVGVCIDEAYFVPALTTLTSLADSQPAGDLKSVGVRVLTADLSRGRAETMASVVARLGFGSFDIAWHRTDRWQVVSCDHISATTYLRFAFTADFVGDDHLIYLDGDLVVLGDLATPLDGLGPSRLALVQDELVATVGRGAALPGVADRWPAFRGRPYFNAGVMWCPTSLLSGLNRSITRIMAGAGQHIHFNDQDALNLWALHGSAVVPAPPAYNRFELDRFEDGAQSRAREGTPVVLHFVGPDKPWQPTCPDTEGVRLYRSYLRQAASLVSRAKDPTAGIRWQ</sequence>
<dbReference type="SUPFAM" id="SSF53448">
    <property type="entry name" value="Nucleotide-diphospho-sugar transferases"/>
    <property type="match status" value="1"/>
</dbReference>